<feature type="region of interest" description="Disordered" evidence="1">
    <location>
        <begin position="1"/>
        <end position="71"/>
    </location>
</feature>
<evidence type="ECO:0000313" key="2">
    <source>
        <dbReference type="EMBL" id="TQE15725.1"/>
    </source>
</evidence>
<dbReference type="AlphaFoldDB" id="A0AAE8VVD5"/>
<evidence type="ECO:0000256" key="1">
    <source>
        <dbReference type="SAM" id="MobiDB-lite"/>
    </source>
</evidence>
<reference evidence="2 3" key="1">
    <citation type="submission" date="2019-03" db="EMBL/GenBank/DDBJ databases">
        <title>Comparative genomic analyses of the sweetpotato soil rot pathogen, Streptomyces ipomoeae.</title>
        <authorList>
            <person name="Ruschel Soares N."/>
            <person name="Badger J.H."/>
            <person name="Huguet-Tapia J.C."/>
            <person name="Clark C.A."/>
            <person name="Pettis G.S."/>
        </authorList>
    </citation>
    <scope>NUCLEOTIDE SEQUENCE [LARGE SCALE GENOMIC DNA]</scope>
    <source>
        <strain evidence="2 3">88-35</strain>
    </source>
</reference>
<accession>A0AAE8VVD5</accession>
<feature type="non-terminal residue" evidence="2">
    <location>
        <position position="71"/>
    </location>
</feature>
<protein>
    <submittedName>
        <fullName evidence="2">Uncharacterized protein</fullName>
    </submittedName>
</protein>
<feature type="compositionally biased region" description="Basic residues" evidence="1">
    <location>
        <begin position="1"/>
        <end position="12"/>
    </location>
</feature>
<comment type="caution">
    <text evidence="2">The sequence shown here is derived from an EMBL/GenBank/DDBJ whole genome shotgun (WGS) entry which is preliminary data.</text>
</comment>
<name>A0AAE8VVD5_9ACTN</name>
<sequence length="71" mass="7464">MLAPTRRSHKSTQPRFSGARGTARPAPTHPHPPTNRLDRALPRRGRRGSAPGWGSPRSSEAESGGGTGRGG</sequence>
<evidence type="ECO:0000313" key="3">
    <source>
        <dbReference type="Proteomes" id="UP000318720"/>
    </source>
</evidence>
<feature type="compositionally biased region" description="Low complexity" evidence="1">
    <location>
        <begin position="48"/>
        <end position="58"/>
    </location>
</feature>
<gene>
    <name evidence="2" type="ORF">Sipo8835_44725</name>
</gene>
<dbReference type="Proteomes" id="UP000318720">
    <property type="component" value="Unassembled WGS sequence"/>
</dbReference>
<proteinExistence type="predicted"/>
<dbReference type="EMBL" id="SPAZ01000364">
    <property type="protein sequence ID" value="TQE15725.1"/>
    <property type="molecule type" value="Genomic_DNA"/>
</dbReference>
<organism evidence="2 3">
    <name type="scientific">Streptomyces ipomoeae</name>
    <dbReference type="NCBI Taxonomy" id="103232"/>
    <lineage>
        <taxon>Bacteria</taxon>
        <taxon>Bacillati</taxon>
        <taxon>Actinomycetota</taxon>
        <taxon>Actinomycetes</taxon>
        <taxon>Kitasatosporales</taxon>
        <taxon>Streptomycetaceae</taxon>
        <taxon>Streptomyces</taxon>
    </lineage>
</organism>